<protein>
    <recommendedName>
        <fullName evidence="5">SUR7 family protein pun1</fullName>
    </recommendedName>
</protein>
<dbReference type="PANTHER" id="PTHR28019">
    <property type="entry name" value="CELL MEMBRANE PROTEIN YLR413W-RELATED"/>
    <property type="match status" value="1"/>
</dbReference>
<dbReference type="Proteomes" id="UP001320420">
    <property type="component" value="Unassembled WGS sequence"/>
</dbReference>
<dbReference type="InterPro" id="IPR009571">
    <property type="entry name" value="SUR7/Rim9-like_fungi"/>
</dbReference>
<keyword evidence="2" id="KW-1133">Transmembrane helix</keyword>
<dbReference type="PANTHER" id="PTHR28019:SF2">
    <property type="entry name" value="CELL MEMBRANE PROTEIN YLR413W-RELATED"/>
    <property type="match status" value="1"/>
</dbReference>
<dbReference type="GO" id="GO:0031505">
    <property type="term" value="P:fungal-type cell wall organization"/>
    <property type="evidence" value="ECO:0007669"/>
    <property type="project" value="TreeGrafter"/>
</dbReference>
<accession>A0AAN9YQ00</accession>
<comment type="caution">
    <text evidence="3">The sequence shown here is derived from an EMBL/GenBank/DDBJ whole genome shotgun (WGS) entry which is preliminary data.</text>
</comment>
<dbReference type="InterPro" id="IPR052413">
    <property type="entry name" value="SUR7_domain"/>
</dbReference>
<feature type="transmembrane region" description="Helical" evidence="2">
    <location>
        <begin position="257"/>
        <end position="283"/>
    </location>
</feature>
<evidence type="ECO:0000313" key="4">
    <source>
        <dbReference type="Proteomes" id="UP001320420"/>
    </source>
</evidence>
<dbReference type="GO" id="GO:0051285">
    <property type="term" value="C:cell cortex of cell tip"/>
    <property type="evidence" value="ECO:0007669"/>
    <property type="project" value="TreeGrafter"/>
</dbReference>
<evidence type="ECO:0000313" key="3">
    <source>
        <dbReference type="EMBL" id="KAK7754668.1"/>
    </source>
</evidence>
<reference evidence="3 4" key="1">
    <citation type="submission" date="2024-02" db="EMBL/GenBank/DDBJ databases">
        <title>De novo assembly and annotation of 12 fungi associated with fruit tree decline syndrome in Ontario, Canada.</title>
        <authorList>
            <person name="Sulman M."/>
            <person name="Ellouze W."/>
            <person name="Ilyukhin E."/>
        </authorList>
    </citation>
    <scope>NUCLEOTIDE SEQUENCE [LARGE SCALE GENOMIC DNA]</scope>
    <source>
        <strain evidence="3 4">M11/M66-122</strain>
    </source>
</reference>
<feature type="transmembrane region" description="Helical" evidence="2">
    <location>
        <begin position="48"/>
        <end position="67"/>
    </location>
</feature>
<sequence>MAFGSRSKKQPAASPPSTTGTDTATEDGRPAKLEDPAVLKSFTKSRRISIIFSCICYFLSVVFLILVEVGNTPGGAVRGDIYFVKLDLSDIIVQALPSAQLTLTNSIARTLGLHDFYQVGLWNFCEGYKDSGITYCSTPTKSFWFNPVDVLLNELLAGASVALPNEVNDILTILRLASHIMFGFFLAAVLLNFVLMLAAPVVIYSRWWSLPFSIFSFIATLLVLVASALGTAMSFVFKYAMNSQPELNIQADIGLKMLVFMWIATGCTIISFIIHVGLCCCCTSRRDVKTGRKGGKHVELGEKYAGKSKGEKEGGRNLPAFNRVNRDEPASGQ</sequence>
<evidence type="ECO:0008006" key="5">
    <source>
        <dbReference type="Google" id="ProtNLM"/>
    </source>
</evidence>
<dbReference type="AlphaFoldDB" id="A0AAN9YQ00"/>
<name>A0AAN9YQ00_9PEZI</name>
<organism evidence="3 4">
    <name type="scientific">Diatrype stigma</name>
    <dbReference type="NCBI Taxonomy" id="117547"/>
    <lineage>
        <taxon>Eukaryota</taxon>
        <taxon>Fungi</taxon>
        <taxon>Dikarya</taxon>
        <taxon>Ascomycota</taxon>
        <taxon>Pezizomycotina</taxon>
        <taxon>Sordariomycetes</taxon>
        <taxon>Xylariomycetidae</taxon>
        <taxon>Xylariales</taxon>
        <taxon>Diatrypaceae</taxon>
        <taxon>Diatrype</taxon>
    </lineage>
</organism>
<dbReference type="EMBL" id="JAKJXP020000018">
    <property type="protein sequence ID" value="KAK7754668.1"/>
    <property type="molecule type" value="Genomic_DNA"/>
</dbReference>
<feature type="transmembrane region" description="Helical" evidence="2">
    <location>
        <begin position="180"/>
        <end position="202"/>
    </location>
</feature>
<keyword evidence="2" id="KW-0812">Transmembrane</keyword>
<dbReference type="GO" id="GO:0005886">
    <property type="term" value="C:plasma membrane"/>
    <property type="evidence" value="ECO:0007669"/>
    <property type="project" value="InterPro"/>
</dbReference>
<evidence type="ECO:0000256" key="2">
    <source>
        <dbReference type="SAM" id="Phobius"/>
    </source>
</evidence>
<feature type="transmembrane region" description="Helical" evidence="2">
    <location>
        <begin position="214"/>
        <end position="237"/>
    </location>
</feature>
<proteinExistence type="predicted"/>
<feature type="region of interest" description="Disordered" evidence="1">
    <location>
        <begin position="1"/>
        <end position="30"/>
    </location>
</feature>
<feature type="compositionally biased region" description="Basic and acidic residues" evidence="1">
    <location>
        <begin position="303"/>
        <end position="315"/>
    </location>
</feature>
<gene>
    <name evidence="3" type="ORF">SLS62_003225</name>
</gene>
<keyword evidence="2" id="KW-0472">Membrane</keyword>
<dbReference type="Pfam" id="PF06687">
    <property type="entry name" value="SUR7"/>
    <property type="match status" value="1"/>
</dbReference>
<feature type="compositionally biased region" description="Basic and acidic residues" evidence="1">
    <location>
        <begin position="324"/>
        <end position="333"/>
    </location>
</feature>
<keyword evidence="4" id="KW-1185">Reference proteome</keyword>
<feature type="region of interest" description="Disordered" evidence="1">
    <location>
        <begin position="303"/>
        <end position="333"/>
    </location>
</feature>
<evidence type="ECO:0000256" key="1">
    <source>
        <dbReference type="SAM" id="MobiDB-lite"/>
    </source>
</evidence>